<proteinExistence type="predicted"/>
<gene>
    <name evidence="1" type="ORF">GJU41_20145</name>
</gene>
<evidence type="ECO:0000313" key="1">
    <source>
        <dbReference type="EMBL" id="MRX56276.1"/>
    </source>
</evidence>
<name>A0A6I2MGV3_9BACI</name>
<protein>
    <submittedName>
        <fullName evidence="1">Uncharacterized protein</fullName>
    </submittedName>
</protein>
<organism evidence="1 2">
    <name type="scientific">Metabacillus idriensis</name>
    <dbReference type="NCBI Taxonomy" id="324768"/>
    <lineage>
        <taxon>Bacteria</taxon>
        <taxon>Bacillati</taxon>
        <taxon>Bacillota</taxon>
        <taxon>Bacilli</taxon>
        <taxon>Bacillales</taxon>
        <taxon>Bacillaceae</taxon>
        <taxon>Metabacillus</taxon>
    </lineage>
</organism>
<reference evidence="1 2" key="1">
    <citation type="submission" date="2019-11" db="EMBL/GenBank/DDBJ databases">
        <title>Bacillus idriensis genome.</title>
        <authorList>
            <person name="Konopka E.N."/>
            <person name="Newman J.D."/>
        </authorList>
    </citation>
    <scope>NUCLEOTIDE SEQUENCE [LARGE SCALE GENOMIC DNA]</scope>
    <source>
        <strain evidence="1 2">DSM 19097</strain>
    </source>
</reference>
<comment type="caution">
    <text evidence="1">The sequence shown here is derived from an EMBL/GenBank/DDBJ whole genome shotgun (WGS) entry which is preliminary data.</text>
</comment>
<dbReference type="RefSeq" id="WP_154319385.1">
    <property type="nucleotide sequence ID" value="NZ_CAJGAA010000001.1"/>
</dbReference>
<dbReference type="AlphaFoldDB" id="A0A6I2MGV3"/>
<dbReference type="EMBL" id="WKKF01000010">
    <property type="protein sequence ID" value="MRX56276.1"/>
    <property type="molecule type" value="Genomic_DNA"/>
</dbReference>
<evidence type="ECO:0000313" key="2">
    <source>
        <dbReference type="Proteomes" id="UP000441585"/>
    </source>
</evidence>
<accession>A0A6I2MGV3</accession>
<sequence>MGFDMVLSLLAAKKMCHTKQGVVKVNISYYPAAGRKLTGFISDEERQRSDIAAFL</sequence>
<keyword evidence="2" id="KW-1185">Reference proteome</keyword>
<dbReference type="Proteomes" id="UP000441585">
    <property type="component" value="Unassembled WGS sequence"/>
</dbReference>